<comment type="caution">
    <text evidence="10">The sequence shown here is derived from an EMBL/GenBank/DDBJ whole genome shotgun (WGS) entry which is preliminary data.</text>
</comment>
<dbReference type="SMART" id="SM00304">
    <property type="entry name" value="HAMP"/>
    <property type="match status" value="1"/>
</dbReference>
<feature type="coiled-coil region" evidence="7">
    <location>
        <begin position="262"/>
        <end position="293"/>
    </location>
</feature>
<feature type="domain" description="Histidine kinase" evidence="8">
    <location>
        <begin position="309"/>
        <end position="519"/>
    </location>
</feature>
<dbReference type="SMART" id="SM00388">
    <property type="entry name" value="HisKA"/>
    <property type="match status" value="1"/>
</dbReference>
<dbReference type="EMBL" id="DSOV01000044">
    <property type="protein sequence ID" value="HEN42745.1"/>
    <property type="molecule type" value="Genomic_DNA"/>
</dbReference>
<dbReference type="PROSITE" id="PS50885">
    <property type="entry name" value="HAMP"/>
    <property type="match status" value="1"/>
</dbReference>
<dbReference type="Pfam" id="PF00512">
    <property type="entry name" value="HisKA"/>
    <property type="match status" value="1"/>
</dbReference>
<evidence type="ECO:0000256" key="3">
    <source>
        <dbReference type="ARBA" id="ARBA00012438"/>
    </source>
</evidence>
<keyword evidence="7" id="KW-0175">Coiled coil</keyword>
<comment type="catalytic activity">
    <reaction evidence="1">
        <text>ATP + protein L-histidine = ADP + protein N-phospho-L-histidine.</text>
        <dbReference type="EC" id="2.7.13.3"/>
    </reaction>
</comment>
<evidence type="ECO:0000256" key="2">
    <source>
        <dbReference type="ARBA" id="ARBA00004370"/>
    </source>
</evidence>
<dbReference type="PRINTS" id="PR00344">
    <property type="entry name" value="BCTRLSENSOR"/>
</dbReference>
<reference evidence="10" key="1">
    <citation type="journal article" date="2020" name="mSystems">
        <title>Genome- and Community-Level Interaction Insights into Carbon Utilization and Element Cycling Functions of Hydrothermarchaeota in Hydrothermal Sediment.</title>
        <authorList>
            <person name="Zhou Z."/>
            <person name="Liu Y."/>
            <person name="Xu W."/>
            <person name="Pan J."/>
            <person name="Luo Z.H."/>
            <person name="Li M."/>
        </authorList>
    </citation>
    <scope>NUCLEOTIDE SEQUENCE [LARGE SCALE GENOMIC DNA]</scope>
    <source>
        <strain evidence="10">SpSt-349</strain>
    </source>
</reference>
<dbReference type="PANTHER" id="PTHR43065">
    <property type="entry name" value="SENSOR HISTIDINE KINASE"/>
    <property type="match status" value="1"/>
</dbReference>
<dbReference type="EC" id="2.7.13.3" evidence="3"/>
<evidence type="ECO:0000256" key="4">
    <source>
        <dbReference type="ARBA" id="ARBA00022553"/>
    </source>
</evidence>
<sequence length="540" mass="59424">MRLSLIAKLSLAISLILLATMGLFAYINVEQLEKLLFEEAVTDADKLSETIIRTTHYHMLENNLKRAYQIIDEVGTQRGIIERIRMVNKFGLVTHSTDSKEIGLYLDKKAEACSMCHSGPSPLVHATTMNRSRVFISRDGKEVLGLAKAIYNEERCFTAPCHFHPKEAKVLGVLDVIVSLDPMHQKVYAYRNEIIVLTFLQIGLIALCLTFLTQRLVNRPVRALVQHAHLIGGGDLDATVTVKNRDELGDLAEAFNGMTANLKKARVELEDWGKNLEQKVEERTQEIKKIQSQLVHSEKLASLGELVAGIAHEINNPLTGILVFASLLSSDSKLDPALKGDLDLIVKETQRCARIVKGLLDFSRESMPQKKPSSLNAIMDATLTLICNQACFHDINVIKEYSPDIPEMNVDPNQIEQVFINLLLNACHAIDGPGEIRIRTGLDRERNEAYAAITDNGCGIPEENLSKIFDPFFSTKENKGTGLGLSVSYGIMEGHGGRIEVQSTVGIGTTFTCWLPLTHEGALEAAAVAAGTAAPPPKPA</sequence>
<keyword evidence="5" id="KW-0808">Transferase</keyword>
<dbReference type="SUPFAM" id="SSF55874">
    <property type="entry name" value="ATPase domain of HSP90 chaperone/DNA topoisomerase II/histidine kinase"/>
    <property type="match status" value="1"/>
</dbReference>
<dbReference type="SUPFAM" id="SSF158472">
    <property type="entry name" value="HAMP domain-like"/>
    <property type="match status" value="1"/>
</dbReference>
<dbReference type="Pfam" id="PF00672">
    <property type="entry name" value="HAMP"/>
    <property type="match status" value="1"/>
</dbReference>
<dbReference type="InterPro" id="IPR036890">
    <property type="entry name" value="HATPase_C_sf"/>
</dbReference>
<dbReference type="AlphaFoldDB" id="A0A831XFX8"/>
<dbReference type="InterPro" id="IPR004358">
    <property type="entry name" value="Sig_transdc_His_kin-like_C"/>
</dbReference>
<keyword evidence="4" id="KW-0597">Phosphoprotein</keyword>
<organism evidence="10">
    <name type="scientific">Geobacter metallireducens</name>
    <dbReference type="NCBI Taxonomy" id="28232"/>
    <lineage>
        <taxon>Bacteria</taxon>
        <taxon>Pseudomonadati</taxon>
        <taxon>Thermodesulfobacteriota</taxon>
        <taxon>Desulfuromonadia</taxon>
        <taxon>Geobacterales</taxon>
        <taxon>Geobacteraceae</taxon>
        <taxon>Geobacter</taxon>
    </lineage>
</organism>
<feature type="domain" description="HAMP" evidence="9">
    <location>
        <begin position="215"/>
        <end position="267"/>
    </location>
</feature>
<name>A0A831XFX8_GEOME</name>
<evidence type="ECO:0000256" key="1">
    <source>
        <dbReference type="ARBA" id="ARBA00000085"/>
    </source>
</evidence>
<dbReference type="InterPro" id="IPR003594">
    <property type="entry name" value="HATPase_dom"/>
</dbReference>
<evidence type="ECO:0000313" key="10">
    <source>
        <dbReference type="EMBL" id="HEN42745.1"/>
    </source>
</evidence>
<dbReference type="PANTHER" id="PTHR43065:SF42">
    <property type="entry name" value="TWO-COMPONENT SENSOR PPRA"/>
    <property type="match status" value="1"/>
</dbReference>
<gene>
    <name evidence="10" type="ORF">ENQ87_10290</name>
</gene>
<evidence type="ECO:0000256" key="7">
    <source>
        <dbReference type="SAM" id="Coils"/>
    </source>
</evidence>
<dbReference type="GO" id="GO:0000155">
    <property type="term" value="F:phosphorelay sensor kinase activity"/>
    <property type="evidence" value="ECO:0007669"/>
    <property type="project" value="InterPro"/>
</dbReference>
<dbReference type="Gene3D" id="1.10.287.130">
    <property type="match status" value="1"/>
</dbReference>
<dbReference type="SUPFAM" id="SSF47384">
    <property type="entry name" value="Homodimeric domain of signal transducing histidine kinase"/>
    <property type="match status" value="1"/>
</dbReference>
<dbReference type="PROSITE" id="PS50109">
    <property type="entry name" value="HIS_KIN"/>
    <property type="match status" value="1"/>
</dbReference>
<evidence type="ECO:0000259" key="8">
    <source>
        <dbReference type="PROSITE" id="PS50109"/>
    </source>
</evidence>
<accession>A0A831XFX8</accession>
<dbReference type="InterPro" id="IPR005467">
    <property type="entry name" value="His_kinase_dom"/>
</dbReference>
<dbReference type="Gene3D" id="6.10.340.10">
    <property type="match status" value="1"/>
</dbReference>
<dbReference type="InterPro" id="IPR003660">
    <property type="entry name" value="HAMP_dom"/>
</dbReference>
<protein>
    <recommendedName>
        <fullName evidence="3">histidine kinase</fullName>
        <ecNumber evidence="3">2.7.13.3</ecNumber>
    </recommendedName>
</protein>
<keyword evidence="6 10" id="KW-0418">Kinase</keyword>
<dbReference type="InterPro" id="IPR003661">
    <property type="entry name" value="HisK_dim/P_dom"/>
</dbReference>
<evidence type="ECO:0000259" key="9">
    <source>
        <dbReference type="PROSITE" id="PS50885"/>
    </source>
</evidence>
<dbReference type="CDD" id="cd06225">
    <property type="entry name" value="HAMP"/>
    <property type="match status" value="1"/>
</dbReference>
<dbReference type="Gene3D" id="3.30.450.290">
    <property type="match status" value="1"/>
</dbReference>
<evidence type="ECO:0000256" key="5">
    <source>
        <dbReference type="ARBA" id="ARBA00022679"/>
    </source>
</evidence>
<dbReference type="GO" id="GO:0016020">
    <property type="term" value="C:membrane"/>
    <property type="evidence" value="ECO:0007669"/>
    <property type="project" value="UniProtKB-SubCell"/>
</dbReference>
<proteinExistence type="predicted"/>
<evidence type="ECO:0000256" key="6">
    <source>
        <dbReference type="ARBA" id="ARBA00022777"/>
    </source>
</evidence>
<dbReference type="Gene3D" id="3.30.565.10">
    <property type="entry name" value="Histidine kinase-like ATPase, C-terminal domain"/>
    <property type="match status" value="1"/>
</dbReference>
<dbReference type="CDD" id="cd00082">
    <property type="entry name" value="HisKA"/>
    <property type="match status" value="1"/>
</dbReference>
<dbReference type="SMART" id="SM00387">
    <property type="entry name" value="HATPase_c"/>
    <property type="match status" value="1"/>
</dbReference>
<comment type="subcellular location">
    <subcellularLocation>
        <location evidence="2">Membrane</location>
    </subcellularLocation>
</comment>
<dbReference type="Pfam" id="PF02518">
    <property type="entry name" value="HATPase_c"/>
    <property type="match status" value="1"/>
</dbReference>
<dbReference type="InterPro" id="IPR036097">
    <property type="entry name" value="HisK_dim/P_sf"/>
</dbReference>